<feature type="transmembrane region" description="Helical" evidence="8">
    <location>
        <begin position="1007"/>
        <end position="1033"/>
    </location>
</feature>
<dbReference type="PANTHER" id="PTHR32063">
    <property type="match status" value="1"/>
</dbReference>
<protein>
    <submittedName>
        <fullName evidence="9">Cobalt-zinc-cadmium resistance protein CzcA</fullName>
    </submittedName>
</protein>
<dbReference type="Gene3D" id="3.30.70.1430">
    <property type="entry name" value="Multidrug efflux transporter AcrB pore domain"/>
    <property type="match status" value="2"/>
</dbReference>
<accession>A0A1M7AXZ1</accession>
<dbReference type="Gene3D" id="1.20.1640.10">
    <property type="entry name" value="Multidrug efflux transporter AcrB transmembrane domain"/>
    <property type="match status" value="2"/>
</dbReference>
<evidence type="ECO:0000313" key="9">
    <source>
        <dbReference type="EMBL" id="SHL47583.1"/>
    </source>
</evidence>
<keyword evidence="10" id="KW-1185">Reference proteome</keyword>
<comment type="similarity">
    <text evidence="2">Belongs to the resistance-nodulation-cell division (RND) (TC 2.A.6) family.</text>
</comment>
<dbReference type="Gene3D" id="3.30.70.1440">
    <property type="entry name" value="Multidrug efflux transporter AcrB pore domain"/>
    <property type="match status" value="1"/>
</dbReference>
<dbReference type="Proteomes" id="UP000184420">
    <property type="component" value="Unassembled WGS sequence"/>
</dbReference>
<name>A0A1M7AXZ1_9BACT</name>
<feature type="transmembrane region" description="Helical" evidence="8">
    <location>
        <begin position="538"/>
        <end position="557"/>
    </location>
</feature>
<keyword evidence="3" id="KW-0813">Transport</keyword>
<keyword evidence="7 8" id="KW-0472">Membrane</keyword>
<dbReference type="GO" id="GO:0005886">
    <property type="term" value="C:plasma membrane"/>
    <property type="evidence" value="ECO:0007669"/>
    <property type="project" value="UniProtKB-SubCell"/>
</dbReference>
<feature type="transmembrane region" description="Helical" evidence="8">
    <location>
        <begin position="344"/>
        <end position="360"/>
    </location>
</feature>
<dbReference type="PRINTS" id="PR00702">
    <property type="entry name" value="ACRIFLAVINRP"/>
</dbReference>
<keyword evidence="4" id="KW-1003">Cell membrane</keyword>
<gene>
    <name evidence="9" type="ORF">SAMN05444266_103451</name>
</gene>
<feature type="transmembrane region" description="Helical" evidence="8">
    <location>
        <begin position="903"/>
        <end position="922"/>
    </location>
</feature>
<keyword evidence="6 8" id="KW-1133">Transmembrane helix</keyword>
<reference evidence="9 10" key="1">
    <citation type="submission" date="2016-11" db="EMBL/GenBank/DDBJ databases">
        <authorList>
            <person name="Jaros S."/>
            <person name="Januszkiewicz K."/>
            <person name="Wedrychowicz H."/>
        </authorList>
    </citation>
    <scope>NUCLEOTIDE SEQUENCE [LARGE SCALE GENOMIC DNA]</scope>
    <source>
        <strain evidence="9 10">DSM 27406</strain>
    </source>
</reference>
<dbReference type="PANTHER" id="PTHR32063:SF24">
    <property type="entry name" value="CATION EFFLUX SYSTEM (ACRB_ACRD_ACRF FAMILY)"/>
    <property type="match status" value="1"/>
</dbReference>
<dbReference type="GO" id="GO:0042910">
    <property type="term" value="F:xenobiotic transmembrane transporter activity"/>
    <property type="evidence" value="ECO:0007669"/>
    <property type="project" value="TreeGrafter"/>
</dbReference>
<evidence type="ECO:0000256" key="5">
    <source>
        <dbReference type="ARBA" id="ARBA00022692"/>
    </source>
</evidence>
<feature type="transmembrane region" description="Helical" evidence="8">
    <location>
        <begin position="453"/>
        <end position="471"/>
    </location>
</feature>
<evidence type="ECO:0000256" key="7">
    <source>
        <dbReference type="ARBA" id="ARBA00023136"/>
    </source>
</evidence>
<feature type="transmembrane region" description="Helical" evidence="8">
    <location>
        <begin position="928"/>
        <end position="950"/>
    </location>
</feature>
<sequence length="1050" mass="114525">MDKIILFSVRNKLAIALFTIALIIWGVWSLTRLPVDAVPDITNNQVQVITLSPSLAAQEVERLITFPVEQTMAVIPELQEIRSISRFGLSVVTIVFHDDIDIYWARQQVNEKLSEAKSIIPAGIGNPEMSPISSGLGEIYQYVVHPQKGFESKYDARELRTIQDWYVRRQLLGTPGVAEVNSFGGKLKQYVVAINPDRLRSYNISIADVFTATQRNNQNTGGAYIDKKPNAYFIRSEGMIGSLADIENIVVKNTANGTPVLVRDVASVQLGDAIRYGALTRNETGEAVGGIVMMLKGKNSNEVVKAVKERMAAIQKTLPEGVVIEPFLDRSDFVGRAVGTVKKNLVEGALIVIFVLVVFLGNMRAGLIVASVIPLSMLFAVSMMKLFGVSGNLMSLGAIDFGLIVDGAVIIVEATLHHLVTRLKGRPSLQLSQAEMDAEVYDSASKIRAAASFGEIIILIVYLPILALVGIEGKMFKPMAQTVSFAIAGAFILSLTYVPMMSALFLNKKITNKVTISDRLMAFFHKLYDPAIRAALRFKYWVVGIAISLFVLSLALFTNMGGEFIPTLEEGDFAVETRLLTGSSLTATVDKITLAAGILRRQFPEVKEVIGKIGAAEIPTDPMPMEACDLTILLKPQQEWTSAKSREELANKMQEALEAIPGVSFGFSQPIQLRFNELISGVRQDVGIKIFGEDLTTLSSLAAQVNKIVSKTPGAKDIYLEQMDGLPQIVVKIDRARVAQYGLDIETINQTVNTAFAGQSAGLVYEGEKRFDLVLRLDHQSRTSLTDVSQLYVTAPNGQQIPLEQLATVEMQTGPNQIQREDAKRRIIVGFNVRGRDIASVVQDIEAKINANVKMPPGYFIRYGGQFENLREANQRLSIAVPVALLLIFGLLYFTFHSVSQSLLIFTAIPMAAIGGVFALLLRGMPFSISAGVGFIALFGVAVLNGIVLIGEFNNLKKEGIADAYERVLKGTAIRLRPVLMTASVASMGFLPMALATSAGAEVQRPLATVVIGGLVTSTLLTLLVLPCLYLFFENGFSGKNKNLANEKNH</sequence>
<dbReference type="NCBIfam" id="TIGR00914">
    <property type="entry name" value="2A0601"/>
    <property type="match status" value="1"/>
</dbReference>
<evidence type="ECO:0000313" key="10">
    <source>
        <dbReference type="Proteomes" id="UP000184420"/>
    </source>
</evidence>
<evidence type="ECO:0000256" key="8">
    <source>
        <dbReference type="SAM" id="Phobius"/>
    </source>
</evidence>
<evidence type="ECO:0000256" key="1">
    <source>
        <dbReference type="ARBA" id="ARBA00004651"/>
    </source>
</evidence>
<feature type="transmembrane region" description="Helical" evidence="8">
    <location>
        <begin position="393"/>
        <end position="416"/>
    </location>
</feature>
<dbReference type="InterPro" id="IPR004763">
    <property type="entry name" value="CusA-like"/>
</dbReference>
<evidence type="ECO:0000256" key="4">
    <source>
        <dbReference type="ARBA" id="ARBA00022475"/>
    </source>
</evidence>
<organism evidence="9 10">
    <name type="scientific">Chitinophaga jiangningensis</name>
    <dbReference type="NCBI Taxonomy" id="1419482"/>
    <lineage>
        <taxon>Bacteria</taxon>
        <taxon>Pseudomonadati</taxon>
        <taxon>Bacteroidota</taxon>
        <taxon>Chitinophagia</taxon>
        <taxon>Chitinophagales</taxon>
        <taxon>Chitinophagaceae</taxon>
        <taxon>Chitinophaga</taxon>
    </lineage>
</organism>
<dbReference type="Pfam" id="PF00873">
    <property type="entry name" value="ACR_tran"/>
    <property type="match status" value="1"/>
</dbReference>
<evidence type="ECO:0000256" key="6">
    <source>
        <dbReference type="ARBA" id="ARBA00022989"/>
    </source>
</evidence>
<comment type="subcellular location">
    <subcellularLocation>
        <location evidence="1">Cell membrane</location>
        <topology evidence="1">Multi-pass membrane protein</topology>
    </subcellularLocation>
</comment>
<feature type="transmembrane region" description="Helical" evidence="8">
    <location>
        <begin position="367"/>
        <end position="387"/>
    </location>
</feature>
<evidence type="ECO:0000256" key="2">
    <source>
        <dbReference type="ARBA" id="ARBA00010942"/>
    </source>
</evidence>
<dbReference type="GO" id="GO:0008324">
    <property type="term" value="F:monoatomic cation transmembrane transporter activity"/>
    <property type="evidence" value="ECO:0007669"/>
    <property type="project" value="InterPro"/>
</dbReference>
<dbReference type="InterPro" id="IPR001036">
    <property type="entry name" value="Acrflvin-R"/>
</dbReference>
<evidence type="ECO:0000256" key="3">
    <source>
        <dbReference type="ARBA" id="ARBA00022448"/>
    </source>
</evidence>
<dbReference type="Gene3D" id="3.30.70.1320">
    <property type="entry name" value="Multidrug efflux transporter AcrB pore domain like"/>
    <property type="match status" value="1"/>
</dbReference>
<dbReference type="SUPFAM" id="SSF82714">
    <property type="entry name" value="Multidrug efflux transporter AcrB TolC docking domain, DN and DC subdomains"/>
    <property type="match status" value="2"/>
</dbReference>
<dbReference type="EMBL" id="FRBL01000003">
    <property type="protein sequence ID" value="SHL47583.1"/>
    <property type="molecule type" value="Genomic_DNA"/>
</dbReference>
<feature type="transmembrane region" description="Helical" evidence="8">
    <location>
        <begin position="979"/>
        <end position="1001"/>
    </location>
</feature>
<dbReference type="InterPro" id="IPR027463">
    <property type="entry name" value="AcrB_DN_DC_subdom"/>
</dbReference>
<keyword evidence="5 8" id="KW-0812">Transmembrane</keyword>
<dbReference type="Gene3D" id="3.30.2090.10">
    <property type="entry name" value="Multidrug efflux transporter AcrB TolC docking domain, DN and DC subdomains"/>
    <property type="match status" value="2"/>
</dbReference>
<dbReference type="SUPFAM" id="SSF82866">
    <property type="entry name" value="Multidrug efflux transporter AcrB transmembrane domain"/>
    <property type="match status" value="2"/>
</dbReference>
<dbReference type="AlphaFoldDB" id="A0A1M7AXZ1"/>
<dbReference type="RefSeq" id="WP_245805641.1">
    <property type="nucleotide sequence ID" value="NZ_FRBL01000003.1"/>
</dbReference>
<feature type="transmembrane region" description="Helical" evidence="8">
    <location>
        <begin position="877"/>
        <end position="896"/>
    </location>
</feature>
<feature type="transmembrane region" description="Helical" evidence="8">
    <location>
        <begin position="483"/>
        <end position="506"/>
    </location>
</feature>
<proteinExistence type="inferred from homology"/>
<dbReference type="STRING" id="1419482.SAMN05444266_103451"/>
<dbReference type="SUPFAM" id="SSF82693">
    <property type="entry name" value="Multidrug efflux transporter AcrB pore domain, PN1, PN2, PC1 and PC2 subdomains"/>
    <property type="match status" value="2"/>
</dbReference>